<evidence type="ECO:0000313" key="1">
    <source>
        <dbReference type="EMBL" id="BBZ42105.1"/>
    </source>
</evidence>
<protein>
    <submittedName>
        <fullName evidence="1">Uncharacterized protein</fullName>
    </submittedName>
</protein>
<keyword evidence="2" id="KW-1185">Reference proteome</keyword>
<dbReference type="AlphaFoldDB" id="A0A7I7YJT2"/>
<name>A0A7I7YJT2_9MYCO</name>
<gene>
    <name evidence="1" type="ORF">MCNS_51680</name>
</gene>
<proteinExistence type="predicted"/>
<reference evidence="1 2" key="1">
    <citation type="journal article" date="2019" name="Emerg. Microbes Infect.">
        <title>Comprehensive subspecies identification of 175 nontuberculous mycobacteria species based on 7547 genomic profiles.</title>
        <authorList>
            <person name="Matsumoto Y."/>
            <person name="Kinjo T."/>
            <person name="Motooka D."/>
            <person name="Nabeya D."/>
            <person name="Jung N."/>
            <person name="Uechi K."/>
            <person name="Horii T."/>
            <person name="Iida T."/>
            <person name="Fujita J."/>
            <person name="Nakamura S."/>
        </authorList>
    </citation>
    <scope>NUCLEOTIDE SEQUENCE [LARGE SCALE GENOMIC DNA]</scope>
    <source>
        <strain evidence="1 2">JCM 14738</strain>
    </source>
</reference>
<sequence>MNAGDESARRLDEHFVENSHVNELIWAKHRARLIRNFREQRIHPLIPRLDLLDGPKAGEISDALLSENFRERTSLR</sequence>
<organism evidence="1 2">
    <name type="scientific">Mycobacterium conspicuum</name>
    <dbReference type="NCBI Taxonomy" id="44010"/>
    <lineage>
        <taxon>Bacteria</taxon>
        <taxon>Bacillati</taxon>
        <taxon>Actinomycetota</taxon>
        <taxon>Actinomycetes</taxon>
        <taxon>Mycobacteriales</taxon>
        <taxon>Mycobacteriaceae</taxon>
        <taxon>Mycobacterium</taxon>
    </lineage>
</organism>
<accession>A0A7I7YJT2</accession>
<dbReference type="EMBL" id="AP022613">
    <property type="protein sequence ID" value="BBZ42105.1"/>
    <property type="molecule type" value="Genomic_DNA"/>
</dbReference>
<dbReference type="Proteomes" id="UP000467385">
    <property type="component" value="Chromosome"/>
</dbReference>
<evidence type="ECO:0000313" key="2">
    <source>
        <dbReference type="Proteomes" id="UP000467385"/>
    </source>
</evidence>